<dbReference type="AlphaFoldDB" id="A0AA36F794"/>
<keyword evidence="5 11" id="KW-1133">Transmembrane helix</keyword>
<dbReference type="PROSITE" id="PS00649">
    <property type="entry name" value="G_PROTEIN_RECEP_F2_1"/>
    <property type="match status" value="1"/>
</dbReference>
<evidence type="ECO:0000256" key="3">
    <source>
        <dbReference type="ARBA" id="ARBA00022475"/>
    </source>
</evidence>
<feature type="transmembrane region" description="Helical" evidence="11">
    <location>
        <begin position="237"/>
        <end position="264"/>
    </location>
</feature>
<evidence type="ECO:0000259" key="12">
    <source>
        <dbReference type="PROSITE" id="PS50227"/>
    </source>
</evidence>
<evidence type="ECO:0000313" key="14">
    <source>
        <dbReference type="EMBL" id="CAI9726845.1"/>
    </source>
</evidence>
<dbReference type="Gene3D" id="4.10.1240.10">
    <property type="entry name" value="GPCR, family 2, extracellular hormone receptor domain"/>
    <property type="match status" value="1"/>
</dbReference>
<keyword evidence="3" id="KW-1003">Cell membrane</keyword>
<evidence type="ECO:0000313" key="15">
    <source>
        <dbReference type="Proteomes" id="UP001162480"/>
    </source>
</evidence>
<keyword evidence="7 11" id="KW-0472">Membrane</keyword>
<dbReference type="SUPFAM" id="SSF81321">
    <property type="entry name" value="Family A G protein-coupled receptor-like"/>
    <property type="match status" value="1"/>
</dbReference>
<dbReference type="GO" id="GO:0005886">
    <property type="term" value="C:plasma membrane"/>
    <property type="evidence" value="ECO:0007669"/>
    <property type="project" value="UniProtKB-SubCell"/>
</dbReference>
<evidence type="ECO:0000256" key="5">
    <source>
        <dbReference type="ARBA" id="ARBA00022989"/>
    </source>
</evidence>
<dbReference type="InterPro" id="IPR017981">
    <property type="entry name" value="GPCR_2-like_7TM"/>
</dbReference>
<feature type="transmembrane region" description="Helical" evidence="11">
    <location>
        <begin position="270"/>
        <end position="294"/>
    </location>
</feature>
<dbReference type="Pfam" id="PF00002">
    <property type="entry name" value="7tm_2"/>
    <property type="match status" value="1"/>
</dbReference>
<comment type="subcellular location">
    <subcellularLocation>
        <location evidence="1">Cell membrane</location>
        <topology evidence="1">Multi-pass membrane protein</topology>
    </subcellularLocation>
</comment>
<feature type="domain" description="G-protein coupled receptors family 2 profile 2" evidence="13">
    <location>
        <begin position="236"/>
        <end position="496"/>
    </location>
</feature>
<dbReference type="InterPro" id="IPR036445">
    <property type="entry name" value="GPCR_2_extracell_dom_sf"/>
</dbReference>
<comment type="similarity">
    <text evidence="2">Belongs to the G-protein coupled receptor 2 family.</text>
</comment>
<keyword evidence="10" id="KW-0807">Transducer</keyword>
<dbReference type="PANTHER" id="PTHR45620:SF42">
    <property type="entry name" value="G-PROTEIN COUPLED RECEPTOR SEB-2"/>
    <property type="match status" value="1"/>
</dbReference>
<feature type="transmembrane region" description="Helical" evidence="11">
    <location>
        <begin position="469"/>
        <end position="495"/>
    </location>
</feature>
<keyword evidence="15" id="KW-1185">Reference proteome</keyword>
<proteinExistence type="inferred from homology"/>
<dbReference type="InterPro" id="IPR050332">
    <property type="entry name" value="GPCR_2"/>
</dbReference>
<dbReference type="GO" id="GO:0007166">
    <property type="term" value="P:cell surface receptor signaling pathway"/>
    <property type="evidence" value="ECO:0007669"/>
    <property type="project" value="InterPro"/>
</dbReference>
<sequence length="569" mass="65802">MSQRHKIIGIGNFVIRPSFLVEVLVPYQPRSGRIMFEIEKIRKDMCRVVCNPLTIVLISMQVYNSLAFNQTETSTSPNKEVRFCRFKDKLMSYDEFKNNTKFMCFYYLFRKKEKGQSCTVLSRQECERWKTCSLDAVKCCDRMLKMSADDDNSTNSSSLSCHSNWDGYGCWDKSFANKTANIKCPGFASTHYLPDNLLVTKDCSVNGTWELHPITKRPWTDYTVCFLNKLEDVKTIVLVNIFMNAASILFLGPAIIIFLAYKFLRREMIIMIHISFFTSLFLASVMLFLINTIFTYQNLTNPKRSSSTKDNFECVSLNILHRYFDSATYFWMFCEASHLHQLTVNCFRPPRRMYMYHCFAWGLPLALMIIYIILRVKSLHTEIDDDPRVNCWIPRAGQLEWIFNVPHIICSILNVVFLCHILRQLFKLESHPNDPSSLRRSVKALILLLPLFGIQILIVTYRVPESSRHYFWVNIISDTITGTKGLIVSVLFCYMNGEVLHYLRRTGLTCLPETRPDTRKNSCPTINSEVSRASTVNKSSSVHYKIKPKEACKVLLTSSNKKGQASTPV</sequence>
<dbReference type="PANTHER" id="PTHR45620">
    <property type="entry name" value="PDF RECEPTOR-LIKE PROTEIN-RELATED"/>
    <property type="match status" value="1"/>
</dbReference>
<dbReference type="PROSITE" id="PS50227">
    <property type="entry name" value="G_PROTEIN_RECEP_F2_3"/>
    <property type="match status" value="1"/>
</dbReference>
<dbReference type="Pfam" id="PF02793">
    <property type="entry name" value="HRM"/>
    <property type="match status" value="1"/>
</dbReference>
<dbReference type="InterPro" id="IPR000832">
    <property type="entry name" value="GPCR_2_secretin-like"/>
</dbReference>
<dbReference type="Gene3D" id="1.20.1070.10">
    <property type="entry name" value="Rhodopsin 7-helix transmembrane proteins"/>
    <property type="match status" value="1"/>
</dbReference>
<evidence type="ECO:0000256" key="6">
    <source>
        <dbReference type="ARBA" id="ARBA00023040"/>
    </source>
</evidence>
<gene>
    <name evidence="14" type="ORF">OCTVUL_1B027766</name>
</gene>
<evidence type="ECO:0000256" key="9">
    <source>
        <dbReference type="ARBA" id="ARBA00023180"/>
    </source>
</evidence>
<accession>A0AA36F794</accession>
<name>A0AA36F794_OCTVU</name>
<evidence type="ECO:0000256" key="7">
    <source>
        <dbReference type="ARBA" id="ARBA00023136"/>
    </source>
</evidence>
<evidence type="ECO:0000256" key="10">
    <source>
        <dbReference type="ARBA" id="ARBA00023224"/>
    </source>
</evidence>
<evidence type="ECO:0000256" key="11">
    <source>
        <dbReference type="SAM" id="Phobius"/>
    </source>
</evidence>
<keyword evidence="6" id="KW-0297">G-protein coupled receptor</keyword>
<evidence type="ECO:0000256" key="2">
    <source>
        <dbReference type="ARBA" id="ARBA00005314"/>
    </source>
</evidence>
<dbReference type="Proteomes" id="UP001162480">
    <property type="component" value="Chromosome 8"/>
</dbReference>
<keyword evidence="9" id="KW-0325">Glycoprotein</keyword>
<keyword evidence="4 11" id="KW-0812">Transmembrane</keyword>
<feature type="domain" description="G-protein coupled receptors family 2 profile 1" evidence="12">
    <location>
        <begin position="138"/>
        <end position="229"/>
    </location>
</feature>
<dbReference type="EMBL" id="OX597821">
    <property type="protein sequence ID" value="CAI9726845.1"/>
    <property type="molecule type" value="Genomic_DNA"/>
</dbReference>
<dbReference type="PROSITE" id="PS50261">
    <property type="entry name" value="G_PROTEIN_RECEP_F2_4"/>
    <property type="match status" value="1"/>
</dbReference>
<feature type="transmembrane region" description="Helical" evidence="11">
    <location>
        <begin position="401"/>
        <end position="423"/>
    </location>
</feature>
<dbReference type="GO" id="GO:0008528">
    <property type="term" value="F:G protein-coupled peptide receptor activity"/>
    <property type="evidence" value="ECO:0007669"/>
    <property type="project" value="TreeGrafter"/>
</dbReference>
<evidence type="ECO:0000259" key="13">
    <source>
        <dbReference type="PROSITE" id="PS50261"/>
    </source>
</evidence>
<evidence type="ECO:0000256" key="8">
    <source>
        <dbReference type="ARBA" id="ARBA00023170"/>
    </source>
</evidence>
<reference evidence="14" key="1">
    <citation type="submission" date="2023-08" db="EMBL/GenBank/DDBJ databases">
        <authorList>
            <person name="Alioto T."/>
            <person name="Alioto T."/>
            <person name="Gomez Garrido J."/>
        </authorList>
    </citation>
    <scope>NUCLEOTIDE SEQUENCE</scope>
</reference>
<feature type="transmembrane region" description="Helical" evidence="11">
    <location>
        <begin position="354"/>
        <end position="374"/>
    </location>
</feature>
<dbReference type="PRINTS" id="PR00249">
    <property type="entry name" value="GPCRSECRETIN"/>
</dbReference>
<dbReference type="SUPFAM" id="SSF111418">
    <property type="entry name" value="Hormone receptor domain"/>
    <property type="match status" value="1"/>
</dbReference>
<keyword evidence="8" id="KW-0675">Receptor</keyword>
<dbReference type="GO" id="GO:0007188">
    <property type="term" value="P:adenylate cyclase-modulating G protein-coupled receptor signaling pathway"/>
    <property type="evidence" value="ECO:0007669"/>
    <property type="project" value="TreeGrafter"/>
</dbReference>
<feature type="transmembrane region" description="Helical" evidence="11">
    <location>
        <begin position="444"/>
        <end position="463"/>
    </location>
</feature>
<organism evidence="14 15">
    <name type="scientific">Octopus vulgaris</name>
    <name type="common">Common octopus</name>
    <dbReference type="NCBI Taxonomy" id="6645"/>
    <lineage>
        <taxon>Eukaryota</taxon>
        <taxon>Metazoa</taxon>
        <taxon>Spiralia</taxon>
        <taxon>Lophotrochozoa</taxon>
        <taxon>Mollusca</taxon>
        <taxon>Cephalopoda</taxon>
        <taxon>Coleoidea</taxon>
        <taxon>Octopodiformes</taxon>
        <taxon>Octopoda</taxon>
        <taxon>Incirrata</taxon>
        <taxon>Octopodidae</taxon>
        <taxon>Octopus</taxon>
    </lineage>
</organism>
<evidence type="ECO:0000256" key="4">
    <source>
        <dbReference type="ARBA" id="ARBA00022692"/>
    </source>
</evidence>
<dbReference type="SMART" id="SM00008">
    <property type="entry name" value="HormR"/>
    <property type="match status" value="1"/>
</dbReference>
<dbReference type="InterPro" id="IPR017983">
    <property type="entry name" value="GPCR_2_secretin-like_CS"/>
</dbReference>
<dbReference type="InterPro" id="IPR001879">
    <property type="entry name" value="GPCR_2_extracellular_dom"/>
</dbReference>
<evidence type="ECO:0000256" key="1">
    <source>
        <dbReference type="ARBA" id="ARBA00004651"/>
    </source>
</evidence>
<protein>
    <submittedName>
        <fullName evidence="14">Calcitonin gene-related peptide type 1 receptor-like</fullName>
    </submittedName>
</protein>